<dbReference type="PANTHER" id="PTHR39430:SF1">
    <property type="entry name" value="PROTEASE"/>
    <property type="match status" value="1"/>
</dbReference>
<dbReference type="RefSeq" id="WP_320692789.1">
    <property type="nucleotide sequence ID" value="NZ_JAXHDP010000006.1"/>
</dbReference>
<gene>
    <name evidence="4" type="ORF">SPC81_06820</name>
</gene>
<feature type="transmembrane region" description="Helical" evidence="2">
    <location>
        <begin position="217"/>
        <end position="237"/>
    </location>
</feature>
<dbReference type="PANTHER" id="PTHR39430">
    <property type="entry name" value="MEMBRANE-ASSOCIATED PROTEASE-RELATED"/>
    <property type="match status" value="1"/>
</dbReference>
<organism evidence="4 5">
    <name type="scientific">Streptococcus fermentans</name>
    <dbReference type="NCBI Taxonomy" id="3095082"/>
    <lineage>
        <taxon>Bacteria</taxon>
        <taxon>Bacillati</taxon>
        <taxon>Bacillota</taxon>
        <taxon>Bacilli</taxon>
        <taxon>Lactobacillales</taxon>
        <taxon>Streptococcaceae</taxon>
        <taxon>Streptococcus</taxon>
    </lineage>
</organism>
<name>A0ABU5FYX3_9STRE</name>
<feature type="transmembrane region" description="Helical" evidence="2">
    <location>
        <begin position="77"/>
        <end position="94"/>
    </location>
</feature>
<keyword evidence="2" id="KW-1133">Transmembrane helix</keyword>
<feature type="domain" description="CAAX prenyl protease 2/Lysostaphin resistance protein A-like" evidence="3">
    <location>
        <begin position="129"/>
        <end position="221"/>
    </location>
</feature>
<keyword evidence="2" id="KW-0472">Membrane</keyword>
<evidence type="ECO:0000256" key="2">
    <source>
        <dbReference type="SAM" id="Phobius"/>
    </source>
</evidence>
<dbReference type="Proteomes" id="UP001280591">
    <property type="component" value="Unassembled WGS sequence"/>
</dbReference>
<accession>A0ABU5FYX3</accession>
<evidence type="ECO:0000256" key="1">
    <source>
        <dbReference type="ARBA" id="ARBA00009067"/>
    </source>
</evidence>
<comment type="caution">
    <text evidence="4">The sequence shown here is derived from an EMBL/GenBank/DDBJ whole genome shotgun (WGS) entry which is preliminary data.</text>
</comment>
<evidence type="ECO:0000259" key="3">
    <source>
        <dbReference type="Pfam" id="PF02517"/>
    </source>
</evidence>
<dbReference type="Pfam" id="PF02517">
    <property type="entry name" value="Rce1-like"/>
    <property type="match status" value="1"/>
</dbReference>
<sequence>MKKLWHLGVYTFFIFLSVYLLEFSSLHLTKFLGWGIDGYYSISAVGEVTLLVMFVCWLKKKKMLYILEKKGSKKSRFFYLVISLVATYFVRQLLNTFQLQFHHLIDNKFIFQDLISTLYSNGQPTFLATIFYFISSVIIAPIFEESVDRGYFMNTFFPNSKYYLDVFLSALIFGISHLVFSHRDPISLMFYSLGGLFFALVYRWTKNLKITILCHSFFNFLTYAKPIWIFVYNYVYYHFFR</sequence>
<keyword evidence="5" id="KW-1185">Reference proteome</keyword>
<comment type="similarity">
    <text evidence="1">Belongs to the UPF0177 family.</text>
</comment>
<feature type="transmembrane region" description="Helical" evidence="2">
    <location>
        <begin position="7"/>
        <end position="26"/>
    </location>
</feature>
<feature type="transmembrane region" description="Helical" evidence="2">
    <location>
        <begin position="186"/>
        <end position="205"/>
    </location>
</feature>
<evidence type="ECO:0000313" key="5">
    <source>
        <dbReference type="Proteomes" id="UP001280591"/>
    </source>
</evidence>
<keyword evidence="2" id="KW-0812">Transmembrane</keyword>
<dbReference type="EMBL" id="JAXHDP010000006">
    <property type="protein sequence ID" value="MDY4346304.1"/>
    <property type="molecule type" value="Genomic_DNA"/>
</dbReference>
<dbReference type="InterPro" id="IPR003675">
    <property type="entry name" value="Rce1/LyrA-like_dom"/>
</dbReference>
<protein>
    <submittedName>
        <fullName evidence="4">Type II CAAX endopeptidase family protein</fullName>
    </submittedName>
</protein>
<reference evidence="4 5" key="1">
    <citation type="submission" date="2023-11" db="EMBL/GenBank/DDBJ databases">
        <title>Streptococcus wuxiensis sp. nov., Streptococcus jiangnanensis sp. nov., Streptococcus fermentans sp. nov., three novel members of the genus Streptococcus isolated from breast milk.</title>
        <authorList>
            <person name="Zhou Y."/>
            <person name="Yang B."/>
        </authorList>
    </citation>
    <scope>NUCLEOTIDE SEQUENCE [LARGE SCALE GENOMIC DNA]</scope>
    <source>
        <strain evidence="4 5">BJSWXB5TM5</strain>
    </source>
</reference>
<feature type="transmembrane region" description="Helical" evidence="2">
    <location>
        <begin position="38"/>
        <end position="57"/>
    </location>
</feature>
<feature type="transmembrane region" description="Helical" evidence="2">
    <location>
        <begin position="163"/>
        <end position="180"/>
    </location>
</feature>
<evidence type="ECO:0000313" key="4">
    <source>
        <dbReference type="EMBL" id="MDY4346304.1"/>
    </source>
</evidence>
<proteinExistence type="inferred from homology"/>
<feature type="transmembrane region" description="Helical" evidence="2">
    <location>
        <begin position="126"/>
        <end position="143"/>
    </location>
</feature>